<evidence type="ECO:0000259" key="10">
    <source>
        <dbReference type="Pfam" id="PF02770"/>
    </source>
</evidence>
<dbReference type="InterPro" id="IPR013786">
    <property type="entry name" value="AcylCoA_DH/ox_N"/>
</dbReference>
<keyword evidence="5 7" id="KW-0274">FAD</keyword>
<comment type="cofactor">
    <cofactor evidence="1 7">
        <name>FAD</name>
        <dbReference type="ChEBI" id="CHEBI:57692"/>
    </cofactor>
</comment>
<dbReference type="InterPro" id="IPR046373">
    <property type="entry name" value="Acyl-CoA_Oxase/DH_mid-dom_sf"/>
</dbReference>
<feature type="domain" description="Acyl-CoA dehydrogenase/oxidase N-terminal" evidence="11">
    <location>
        <begin position="2"/>
        <end position="99"/>
    </location>
</feature>
<dbReference type="GO" id="GO:0050660">
    <property type="term" value="F:flavin adenine dinucleotide binding"/>
    <property type="evidence" value="ECO:0007669"/>
    <property type="project" value="InterPro"/>
</dbReference>
<dbReference type="Gene3D" id="1.10.540.10">
    <property type="entry name" value="Acyl-CoA dehydrogenase/oxidase, N-terminal domain"/>
    <property type="match status" value="1"/>
</dbReference>
<feature type="region of interest" description="Disordered" evidence="8">
    <location>
        <begin position="356"/>
        <end position="378"/>
    </location>
</feature>
<dbReference type="GO" id="GO:0005737">
    <property type="term" value="C:cytoplasm"/>
    <property type="evidence" value="ECO:0007669"/>
    <property type="project" value="TreeGrafter"/>
</dbReference>
<feature type="domain" description="Acyl-CoA oxidase/dehydrogenase middle" evidence="10">
    <location>
        <begin position="104"/>
        <end position="185"/>
    </location>
</feature>
<evidence type="ECO:0000256" key="6">
    <source>
        <dbReference type="ARBA" id="ARBA00023002"/>
    </source>
</evidence>
<dbReference type="PANTHER" id="PTHR48083">
    <property type="entry name" value="MEDIUM-CHAIN SPECIFIC ACYL-COA DEHYDROGENASE, MITOCHONDRIAL-RELATED"/>
    <property type="match status" value="1"/>
</dbReference>
<protein>
    <submittedName>
        <fullName evidence="12">Acyl-CoA dehydrogenase</fullName>
    </submittedName>
</protein>
<evidence type="ECO:0000256" key="1">
    <source>
        <dbReference type="ARBA" id="ARBA00001974"/>
    </source>
</evidence>
<dbReference type="Gene3D" id="1.20.140.10">
    <property type="entry name" value="Butyryl-CoA Dehydrogenase, subunit A, domain 3"/>
    <property type="match status" value="1"/>
</dbReference>
<dbReference type="Pfam" id="PF02771">
    <property type="entry name" value="Acyl-CoA_dh_N"/>
    <property type="match status" value="1"/>
</dbReference>
<dbReference type="InterPro" id="IPR050741">
    <property type="entry name" value="Acyl-CoA_dehydrogenase"/>
</dbReference>
<evidence type="ECO:0000259" key="11">
    <source>
        <dbReference type="Pfam" id="PF02771"/>
    </source>
</evidence>
<accession>A0A0N7F5R8</accession>
<evidence type="ECO:0000256" key="4">
    <source>
        <dbReference type="ARBA" id="ARBA00022630"/>
    </source>
</evidence>
<dbReference type="GO" id="GO:0003995">
    <property type="term" value="F:acyl-CoA dehydrogenase activity"/>
    <property type="evidence" value="ECO:0007669"/>
    <property type="project" value="TreeGrafter"/>
</dbReference>
<feature type="compositionally biased region" description="Basic and acidic residues" evidence="8">
    <location>
        <begin position="367"/>
        <end position="378"/>
    </location>
</feature>
<dbReference type="Gene3D" id="2.40.110.10">
    <property type="entry name" value="Butyryl-CoA Dehydrogenase, subunit A, domain 2"/>
    <property type="match status" value="1"/>
</dbReference>
<organism evidence="12 13">
    <name type="scientific">Kibdelosporangium phytohabitans</name>
    <dbReference type="NCBI Taxonomy" id="860235"/>
    <lineage>
        <taxon>Bacteria</taxon>
        <taxon>Bacillati</taxon>
        <taxon>Actinomycetota</taxon>
        <taxon>Actinomycetes</taxon>
        <taxon>Pseudonocardiales</taxon>
        <taxon>Pseudonocardiaceae</taxon>
        <taxon>Kibdelosporangium</taxon>
    </lineage>
</organism>
<dbReference type="STRING" id="860235.AOZ06_23115"/>
<dbReference type="InterPro" id="IPR006091">
    <property type="entry name" value="Acyl-CoA_Oxase/DH_mid-dom"/>
</dbReference>
<dbReference type="EMBL" id="CP012752">
    <property type="protein sequence ID" value="ALG14991.1"/>
    <property type="molecule type" value="Genomic_DNA"/>
</dbReference>
<feature type="domain" description="Acyl-CoA dehydrogenase/oxidase C-terminal" evidence="9">
    <location>
        <begin position="211"/>
        <end position="354"/>
    </location>
</feature>
<comment type="similarity">
    <text evidence="2 7">Belongs to the acyl-CoA dehydrogenase family.</text>
</comment>
<keyword evidence="6 7" id="KW-0560">Oxidoreductase</keyword>
<evidence type="ECO:0000256" key="2">
    <source>
        <dbReference type="ARBA" id="ARBA00009347"/>
    </source>
</evidence>
<evidence type="ECO:0000313" key="12">
    <source>
        <dbReference type="EMBL" id="ALG14991.1"/>
    </source>
</evidence>
<dbReference type="InterPro" id="IPR036250">
    <property type="entry name" value="AcylCo_DH-like_C"/>
</dbReference>
<evidence type="ECO:0000256" key="5">
    <source>
        <dbReference type="ARBA" id="ARBA00022827"/>
    </source>
</evidence>
<dbReference type="SUPFAM" id="SSF56645">
    <property type="entry name" value="Acyl-CoA dehydrogenase NM domain-like"/>
    <property type="match status" value="1"/>
</dbReference>
<dbReference type="Pfam" id="PF02770">
    <property type="entry name" value="Acyl-CoA_dh_M"/>
    <property type="match status" value="1"/>
</dbReference>
<evidence type="ECO:0000313" key="13">
    <source>
        <dbReference type="Proteomes" id="UP000063699"/>
    </source>
</evidence>
<name>A0A0N7F5R8_9PSEU</name>
<proteinExistence type="inferred from homology"/>
<comment type="subunit">
    <text evidence="3">Homodimer.</text>
</comment>
<evidence type="ECO:0000256" key="7">
    <source>
        <dbReference type="RuleBase" id="RU362125"/>
    </source>
</evidence>
<evidence type="ECO:0000259" key="9">
    <source>
        <dbReference type="Pfam" id="PF00441"/>
    </source>
</evidence>
<reference evidence="12 13" key="1">
    <citation type="submission" date="2015-07" db="EMBL/GenBank/DDBJ databases">
        <title>Genome sequencing of Kibdelosporangium phytohabitans.</title>
        <authorList>
            <person name="Qin S."/>
            <person name="Xing K."/>
        </authorList>
    </citation>
    <scope>NUCLEOTIDE SEQUENCE [LARGE SCALE GENOMIC DNA]</scope>
    <source>
        <strain evidence="12 13">KLBMP1111</strain>
    </source>
</reference>
<dbReference type="AlphaFoldDB" id="A0A0N7F5R8"/>
<evidence type="ECO:0000256" key="3">
    <source>
        <dbReference type="ARBA" id="ARBA00011738"/>
    </source>
</evidence>
<dbReference type="Pfam" id="PF00441">
    <property type="entry name" value="Acyl-CoA_dh_1"/>
    <property type="match status" value="1"/>
</dbReference>
<keyword evidence="4 7" id="KW-0285">Flavoprotein</keyword>
<dbReference type="SUPFAM" id="SSF47203">
    <property type="entry name" value="Acyl-CoA dehydrogenase C-terminal domain-like"/>
    <property type="match status" value="1"/>
</dbReference>
<dbReference type="InterPro" id="IPR009100">
    <property type="entry name" value="AcylCoA_DH/oxidase_NM_dom_sf"/>
</dbReference>
<dbReference type="Proteomes" id="UP000063699">
    <property type="component" value="Chromosome"/>
</dbReference>
<dbReference type="GO" id="GO:0033539">
    <property type="term" value="P:fatty acid beta-oxidation using acyl-CoA dehydrogenase"/>
    <property type="evidence" value="ECO:0007669"/>
    <property type="project" value="TreeGrafter"/>
</dbReference>
<keyword evidence="13" id="KW-1185">Reference proteome</keyword>
<evidence type="ECO:0000256" key="8">
    <source>
        <dbReference type="SAM" id="MobiDB-lite"/>
    </source>
</evidence>
<dbReference type="PANTHER" id="PTHR48083:SF13">
    <property type="entry name" value="ACYL-COA DEHYDROGENASE FAMILY MEMBER 11"/>
    <property type="match status" value="1"/>
</dbReference>
<dbReference type="KEGG" id="kphy:AOZ06_23115"/>
<dbReference type="InterPro" id="IPR009075">
    <property type="entry name" value="AcylCo_DH/oxidase_C"/>
</dbReference>
<dbReference type="InterPro" id="IPR037069">
    <property type="entry name" value="AcylCoA_DH/ox_N_sf"/>
</dbReference>
<sequence length="378" mass="40036">MRQHVHPVEAELDAGSVAALRELREKARAEGLWAMPLPSELGGGGLSLRDYFALAEAEGSSDHGPAALGSASLLDVRMISAHGSPGARERYLRPLVAGEITGSYAMTEPGIAGSAPTLTQTTAERTNDGWVVTGRKWFTSGASTAAYVTVLTRTAPDELTLLMVPTGQPGFRVVRELPVLGAGGQFEIEFTAAHVPGDHVLGAPGEALVIAGTRLALGRTLRCMRWVGQAQRAFDLMCRRANDRKLHTGPLAGQQLVQQLVFDSLLAIRSARALVGHAADLVARGEQAKTGIGLAKVAAARALQQVADAAIQVYGAEGLTADTPLPMLARLGRAARILDGPDELHVSATARRVLKQFQSPDEEERAPDELVVHRDAAR</sequence>
<gene>
    <name evidence="12" type="ORF">AOZ06_23115</name>
</gene>